<dbReference type="AlphaFoldDB" id="W1PKA5"/>
<reference evidence="2" key="1">
    <citation type="journal article" date="2013" name="Science">
        <title>The Amborella genome and the evolution of flowering plants.</title>
        <authorList>
            <consortium name="Amborella Genome Project"/>
        </authorList>
    </citation>
    <scope>NUCLEOTIDE SEQUENCE [LARGE SCALE GENOMIC DNA]</scope>
</reference>
<dbReference type="Gramene" id="ERN08458">
    <property type="protein sequence ID" value="ERN08458"/>
    <property type="gene ID" value="AMTR_s00150p00078970"/>
</dbReference>
<organism evidence="1 2">
    <name type="scientific">Amborella trichopoda</name>
    <dbReference type="NCBI Taxonomy" id="13333"/>
    <lineage>
        <taxon>Eukaryota</taxon>
        <taxon>Viridiplantae</taxon>
        <taxon>Streptophyta</taxon>
        <taxon>Embryophyta</taxon>
        <taxon>Tracheophyta</taxon>
        <taxon>Spermatophyta</taxon>
        <taxon>Magnoliopsida</taxon>
        <taxon>Amborellales</taxon>
        <taxon>Amborellaceae</taxon>
        <taxon>Amborella</taxon>
    </lineage>
</organism>
<proteinExistence type="predicted"/>
<name>W1PKA5_AMBTC</name>
<evidence type="ECO:0000313" key="1">
    <source>
        <dbReference type="EMBL" id="ERN08458.1"/>
    </source>
</evidence>
<evidence type="ECO:0000313" key="2">
    <source>
        <dbReference type="Proteomes" id="UP000017836"/>
    </source>
</evidence>
<dbReference type="HOGENOM" id="CLU_166370_0_0_1"/>
<dbReference type="Proteomes" id="UP000017836">
    <property type="component" value="Unassembled WGS sequence"/>
</dbReference>
<sequence>MGFHCTSDASPPGLLVPGDDLAFQSTMGPGRCMKARPSSCFDLVDFGFLEGDGSHVLKSLYHALGRASHEAISLFPIIIKTVIRDLKEVGPLGIGSFVKEMDELVILAKRISDLEDLTEP</sequence>
<accession>W1PKA5</accession>
<dbReference type="EMBL" id="KI393379">
    <property type="protein sequence ID" value="ERN08458.1"/>
    <property type="molecule type" value="Genomic_DNA"/>
</dbReference>
<keyword evidence="2" id="KW-1185">Reference proteome</keyword>
<gene>
    <name evidence="1" type="ORF">AMTR_s00150p00078970</name>
</gene>
<protein>
    <submittedName>
        <fullName evidence="1">Uncharacterized protein</fullName>
    </submittedName>
</protein>